<dbReference type="Proteomes" id="UP000887575">
    <property type="component" value="Unassembled WGS sequence"/>
</dbReference>
<feature type="chain" id="PRO_5042013675" evidence="1">
    <location>
        <begin position="23"/>
        <end position="340"/>
    </location>
</feature>
<sequence>MTTSVGLLVFTTVTIFISSTHSTTTAPYFDSRNELACRNEWLMDDDWRRTAVNTLNDYRQSVANGTAKNKTGNLPAAKNMYQLFYNCKLEDFALDWVSSCGWPRNGSEPLWPVPKNTITTSGISASPLNKTEVKAKLISMFQSDLGQIVTNGIQPNLIYDNTNIQRWNNYVTGAKTAVGCAYYPHCASENATFGVTYYIACVFDEPSAAMGKPAYEAGSKCAQDSDCTTYNHSTCDTTTGLCNYVFYPSPAYYAQNWDKLDLKEIIYGLVPRGYMPYKFYSNSQQVVAMAQNTLNDVNRVINGVQQVADKAIPVLENFDQTIPDIANKVSEIGKEMGIRI</sequence>
<reference evidence="4" key="1">
    <citation type="submission" date="2024-02" db="UniProtKB">
        <authorList>
            <consortium name="WormBaseParasite"/>
        </authorList>
    </citation>
    <scope>IDENTIFICATION</scope>
</reference>
<protein>
    <submittedName>
        <fullName evidence="4">SCP domain-containing protein</fullName>
    </submittedName>
</protein>
<feature type="domain" description="SCP" evidence="2">
    <location>
        <begin position="46"/>
        <end position="211"/>
    </location>
</feature>
<dbReference type="WBParaSite" id="MBELARI_LOCUS6964">
    <property type="protein sequence ID" value="MBELARI_LOCUS6964"/>
    <property type="gene ID" value="MBELARI_LOCUS6964"/>
</dbReference>
<name>A0AAF3FJZ7_9BILA</name>
<keyword evidence="1" id="KW-0732">Signal</keyword>
<keyword evidence="3" id="KW-1185">Reference proteome</keyword>
<dbReference type="InterPro" id="IPR014044">
    <property type="entry name" value="CAP_dom"/>
</dbReference>
<feature type="signal peptide" evidence="1">
    <location>
        <begin position="1"/>
        <end position="22"/>
    </location>
</feature>
<dbReference type="SUPFAM" id="SSF55797">
    <property type="entry name" value="PR-1-like"/>
    <property type="match status" value="1"/>
</dbReference>
<evidence type="ECO:0000313" key="4">
    <source>
        <dbReference type="WBParaSite" id="MBELARI_LOCUS6964"/>
    </source>
</evidence>
<evidence type="ECO:0000259" key="2">
    <source>
        <dbReference type="SMART" id="SM00198"/>
    </source>
</evidence>
<evidence type="ECO:0000256" key="1">
    <source>
        <dbReference type="SAM" id="SignalP"/>
    </source>
</evidence>
<proteinExistence type="predicted"/>
<evidence type="ECO:0000313" key="3">
    <source>
        <dbReference type="Proteomes" id="UP000887575"/>
    </source>
</evidence>
<dbReference type="Pfam" id="PF00188">
    <property type="entry name" value="CAP"/>
    <property type="match status" value="1"/>
</dbReference>
<accession>A0AAF3FJZ7</accession>
<dbReference type="SMART" id="SM00198">
    <property type="entry name" value="SCP"/>
    <property type="match status" value="1"/>
</dbReference>
<dbReference type="Gene3D" id="3.40.33.10">
    <property type="entry name" value="CAP"/>
    <property type="match status" value="1"/>
</dbReference>
<dbReference type="CDD" id="cd05380">
    <property type="entry name" value="CAP_euk"/>
    <property type="match status" value="1"/>
</dbReference>
<dbReference type="InterPro" id="IPR035940">
    <property type="entry name" value="CAP_sf"/>
</dbReference>
<dbReference type="AlphaFoldDB" id="A0AAF3FJZ7"/>
<organism evidence="3 4">
    <name type="scientific">Mesorhabditis belari</name>
    <dbReference type="NCBI Taxonomy" id="2138241"/>
    <lineage>
        <taxon>Eukaryota</taxon>
        <taxon>Metazoa</taxon>
        <taxon>Ecdysozoa</taxon>
        <taxon>Nematoda</taxon>
        <taxon>Chromadorea</taxon>
        <taxon>Rhabditida</taxon>
        <taxon>Rhabditina</taxon>
        <taxon>Rhabditomorpha</taxon>
        <taxon>Rhabditoidea</taxon>
        <taxon>Rhabditidae</taxon>
        <taxon>Mesorhabditinae</taxon>
        <taxon>Mesorhabditis</taxon>
    </lineage>
</organism>